<gene>
    <name evidence="1" type="ORF">NP095_03500</name>
</gene>
<evidence type="ECO:0000313" key="2">
    <source>
        <dbReference type="Proteomes" id="UP001315860"/>
    </source>
</evidence>
<name>A0ABY5KFT1_9ACTN</name>
<dbReference type="GO" id="GO:0016740">
    <property type="term" value="F:transferase activity"/>
    <property type="evidence" value="ECO:0007669"/>
    <property type="project" value="UniProtKB-KW"/>
</dbReference>
<dbReference type="InterPro" id="IPR027417">
    <property type="entry name" value="P-loop_NTPase"/>
</dbReference>
<dbReference type="RefSeq" id="WP_232417353.1">
    <property type="nucleotide sequence ID" value="NZ_CP101990.1"/>
</dbReference>
<accession>A0ABY5KFT1</accession>
<dbReference type="SUPFAM" id="SSF52540">
    <property type="entry name" value="P-loop containing nucleoside triphosphate hydrolases"/>
    <property type="match status" value="1"/>
</dbReference>
<protein>
    <submittedName>
        <fullName evidence="1">4-amino-4-deoxy-L-arabinose transferase</fullName>
    </submittedName>
</protein>
<reference evidence="1 2" key="1">
    <citation type="submission" date="2022-07" db="EMBL/GenBank/DDBJ databases">
        <title>Novel species in genus Aeromicrobium.</title>
        <authorList>
            <person name="Ye L."/>
        </authorList>
    </citation>
    <scope>NUCLEOTIDE SEQUENCE [LARGE SCALE GENOMIC DNA]</scope>
    <source>
        <strain evidence="2">zg-Y50</strain>
    </source>
</reference>
<dbReference type="Gene3D" id="3.40.50.300">
    <property type="entry name" value="P-loop containing nucleotide triphosphate hydrolases"/>
    <property type="match status" value="1"/>
</dbReference>
<organism evidence="1 2">
    <name type="scientific">Aeromicrobium duanguangcaii</name>
    <dbReference type="NCBI Taxonomy" id="2968086"/>
    <lineage>
        <taxon>Bacteria</taxon>
        <taxon>Bacillati</taxon>
        <taxon>Actinomycetota</taxon>
        <taxon>Actinomycetes</taxon>
        <taxon>Propionibacteriales</taxon>
        <taxon>Nocardioidaceae</taxon>
        <taxon>Aeromicrobium</taxon>
    </lineage>
</organism>
<dbReference type="EMBL" id="CP101990">
    <property type="protein sequence ID" value="UUI69185.1"/>
    <property type="molecule type" value="Genomic_DNA"/>
</dbReference>
<proteinExistence type="predicted"/>
<sequence length="188" mass="20512">MEPSSPATHLAEQVLLRAPACGTTRVVAIDGRSGAGKTALALDLSDLTGAPILHLERLYPGWHGLAQTPAIVRALLADLAIGEAGRARLWDWAADRPGRWLTVRPTPDLIIEGVGAGALPLRPFLSHLVWLEADETERRRRALARDGETYEPWWDVWAAQEEEYVTTDRTPAAADLVISTTPDARTAR</sequence>
<keyword evidence="1" id="KW-0808">Transferase</keyword>
<evidence type="ECO:0000313" key="1">
    <source>
        <dbReference type="EMBL" id="UUI69185.1"/>
    </source>
</evidence>
<dbReference type="Proteomes" id="UP001315860">
    <property type="component" value="Chromosome"/>
</dbReference>
<keyword evidence="2" id="KW-1185">Reference proteome</keyword>